<organism evidence="1 2">
    <name type="scientific">Brevibacillus invocatus</name>
    <dbReference type="NCBI Taxonomy" id="173959"/>
    <lineage>
        <taxon>Bacteria</taxon>
        <taxon>Bacillati</taxon>
        <taxon>Bacillota</taxon>
        <taxon>Bacilli</taxon>
        <taxon>Bacillales</taxon>
        <taxon>Paenibacillaceae</taxon>
        <taxon>Brevibacillus</taxon>
    </lineage>
</organism>
<evidence type="ECO:0000313" key="2">
    <source>
        <dbReference type="Proteomes" id="UP000282028"/>
    </source>
</evidence>
<comment type="caution">
    <text evidence="1">The sequence shown here is derived from an EMBL/GenBank/DDBJ whole genome shotgun (WGS) entry which is preliminary data.</text>
</comment>
<dbReference type="InterPro" id="IPR036390">
    <property type="entry name" value="WH_DNA-bd_sf"/>
</dbReference>
<dbReference type="PANTHER" id="PTHR33202:SF8">
    <property type="entry name" value="PEROXIDE-RESPONSIVE REPRESSOR PERR"/>
    <property type="match status" value="1"/>
</dbReference>
<proteinExistence type="predicted"/>
<dbReference type="GO" id="GO:1900376">
    <property type="term" value="P:regulation of secondary metabolite biosynthetic process"/>
    <property type="evidence" value="ECO:0007669"/>
    <property type="project" value="TreeGrafter"/>
</dbReference>
<dbReference type="PANTHER" id="PTHR33202">
    <property type="entry name" value="ZINC UPTAKE REGULATION PROTEIN"/>
    <property type="match status" value="1"/>
</dbReference>
<dbReference type="GO" id="GO:0008270">
    <property type="term" value="F:zinc ion binding"/>
    <property type="evidence" value="ECO:0007669"/>
    <property type="project" value="TreeGrafter"/>
</dbReference>
<dbReference type="GO" id="GO:0000976">
    <property type="term" value="F:transcription cis-regulatory region binding"/>
    <property type="evidence" value="ECO:0007669"/>
    <property type="project" value="TreeGrafter"/>
</dbReference>
<dbReference type="RefSeq" id="WP_122911208.1">
    <property type="nucleotide sequence ID" value="NZ_CBCSBE010000036.1"/>
</dbReference>
<dbReference type="GO" id="GO:0045892">
    <property type="term" value="P:negative regulation of DNA-templated transcription"/>
    <property type="evidence" value="ECO:0007669"/>
    <property type="project" value="TreeGrafter"/>
</dbReference>
<dbReference type="SUPFAM" id="SSF46785">
    <property type="entry name" value="Winged helix' DNA-binding domain"/>
    <property type="match status" value="1"/>
</dbReference>
<dbReference type="EMBL" id="RHHR01000054">
    <property type="protein sequence ID" value="RNB67240.1"/>
    <property type="molecule type" value="Genomic_DNA"/>
</dbReference>
<protein>
    <submittedName>
        <fullName evidence="1">Transcriptional repressor</fullName>
    </submittedName>
</protein>
<dbReference type="Gene3D" id="1.10.10.10">
    <property type="entry name" value="Winged helix-like DNA-binding domain superfamily/Winged helix DNA-binding domain"/>
    <property type="match status" value="1"/>
</dbReference>
<dbReference type="Proteomes" id="UP000282028">
    <property type="component" value="Unassembled WGS sequence"/>
</dbReference>
<reference evidence="1 2" key="1">
    <citation type="submission" date="2018-10" db="EMBL/GenBank/DDBJ databases">
        <title>Phylogenomics of Brevibacillus.</title>
        <authorList>
            <person name="Dunlap C."/>
        </authorList>
    </citation>
    <scope>NUCLEOTIDE SEQUENCE [LARGE SCALE GENOMIC DNA]</scope>
    <source>
        <strain evidence="1 2">JCM 12215</strain>
    </source>
</reference>
<dbReference type="AlphaFoldDB" id="A0A3M8BUZ4"/>
<dbReference type="InterPro" id="IPR002481">
    <property type="entry name" value="FUR"/>
</dbReference>
<keyword evidence="2" id="KW-1185">Reference proteome</keyword>
<evidence type="ECO:0000313" key="1">
    <source>
        <dbReference type="EMBL" id="RNB67240.1"/>
    </source>
</evidence>
<dbReference type="Pfam" id="PF01475">
    <property type="entry name" value="FUR"/>
    <property type="match status" value="1"/>
</dbReference>
<dbReference type="GO" id="GO:0003700">
    <property type="term" value="F:DNA-binding transcription factor activity"/>
    <property type="evidence" value="ECO:0007669"/>
    <property type="project" value="InterPro"/>
</dbReference>
<gene>
    <name evidence="1" type="ORF">EDM52_22820</name>
</gene>
<dbReference type="InterPro" id="IPR036388">
    <property type="entry name" value="WH-like_DNA-bd_sf"/>
</dbReference>
<name>A0A3M8BUZ4_9BACL</name>
<accession>A0A3M8BUZ4</accession>
<sequence>MEQQISSVTQQVKHLGKRLTVQRRAVLLYLLADVNCPTAKDVYIALKADMPNITLSTVYTALRFFVKIGIVREHATSSATRFECVISPAALDLDLRKVM</sequence>
<dbReference type="OrthoDB" id="2619364at2"/>